<dbReference type="HAMAP" id="MF_00376">
    <property type="entry name" value="Dephospho_CoA_kinase"/>
    <property type="match status" value="1"/>
</dbReference>
<sequence length="229" mass="26259">MKIIGLTGGIASGKSTVSRYFIECGLAVIDLDVIARQVVDIGKPAYKKIVSVFGTDILSEDGSIDRLALGRKVFKDVQLRRQLNQITHWYILLEVMKQIFLNFIKGEPVVVLDVPLLFETSFSKITSQNIVVWVDADTQFERLRVRDPQLTEEEARDRIASQMSLDKKKKLANYLIDNTGTQEETKDQASHVMRLISPGIVHKIVYLVAIPSFCGLWFLWFVKRLWTWW</sequence>
<dbReference type="InParanoid" id="A0A2P6MYI3"/>
<dbReference type="Proteomes" id="UP000241769">
    <property type="component" value="Unassembled WGS sequence"/>
</dbReference>
<evidence type="ECO:0000313" key="5">
    <source>
        <dbReference type="Proteomes" id="UP000241769"/>
    </source>
</evidence>
<name>A0A2P6MYI3_9EUKA</name>
<keyword evidence="3" id="KW-0812">Transmembrane</keyword>
<organism evidence="4 5">
    <name type="scientific">Planoprotostelium fungivorum</name>
    <dbReference type="NCBI Taxonomy" id="1890364"/>
    <lineage>
        <taxon>Eukaryota</taxon>
        <taxon>Amoebozoa</taxon>
        <taxon>Evosea</taxon>
        <taxon>Variosea</taxon>
        <taxon>Cavosteliida</taxon>
        <taxon>Cavosteliaceae</taxon>
        <taxon>Planoprotostelium</taxon>
    </lineage>
</organism>
<dbReference type="Gene3D" id="3.40.50.300">
    <property type="entry name" value="P-loop containing nucleotide triphosphate hydrolases"/>
    <property type="match status" value="1"/>
</dbReference>
<dbReference type="GO" id="GO:0005524">
    <property type="term" value="F:ATP binding"/>
    <property type="evidence" value="ECO:0007669"/>
    <property type="project" value="UniProtKB-KW"/>
</dbReference>
<dbReference type="OrthoDB" id="247245at2759"/>
<dbReference type="Pfam" id="PF01121">
    <property type="entry name" value="CoaE"/>
    <property type="match status" value="1"/>
</dbReference>
<evidence type="ECO:0008006" key="6">
    <source>
        <dbReference type="Google" id="ProtNLM"/>
    </source>
</evidence>
<evidence type="ECO:0000256" key="1">
    <source>
        <dbReference type="ARBA" id="ARBA00022741"/>
    </source>
</evidence>
<dbReference type="GO" id="GO:0015937">
    <property type="term" value="P:coenzyme A biosynthetic process"/>
    <property type="evidence" value="ECO:0007669"/>
    <property type="project" value="InterPro"/>
</dbReference>
<dbReference type="STRING" id="1890364.A0A2P6MYI3"/>
<protein>
    <recommendedName>
        <fullName evidence="6">Dephospho-CoA kinase</fullName>
    </recommendedName>
</protein>
<dbReference type="InterPro" id="IPR027417">
    <property type="entry name" value="P-loop_NTPase"/>
</dbReference>
<evidence type="ECO:0000256" key="3">
    <source>
        <dbReference type="SAM" id="Phobius"/>
    </source>
</evidence>
<dbReference type="AlphaFoldDB" id="A0A2P6MYI3"/>
<feature type="transmembrane region" description="Helical" evidence="3">
    <location>
        <begin position="204"/>
        <end position="222"/>
    </location>
</feature>
<dbReference type="CDD" id="cd02022">
    <property type="entry name" value="DPCK"/>
    <property type="match status" value="1"/>
</dbReference>
<dbReference type="PANTHER" id="PTHR10695:SF46">
    <property type="entry name" value="BIFUNCTIONAL COENZYME A SYNTHASE-RELATED"/>
    <property type="match status" value="1"/>
</dbReference>
<reference evidence="4 5" key="1">
    <citation type="journal article" date="2018" name="Genome Biol. Evol.">
        <title>Multiple Roots of Fruiting Body Formation in Amoebozoa.</title>
        <authorList>
            <person name="Hillmann F."/>
            <person name="Forbes G."/>
            <person name="Novohradska S."/>
            <person name="Ferling I."/>
            <person name="Riege K."/>
            <person name="Groth M."/>
            <person name="Westermann M."/>
            <person name="Marz M."/>
            <person name="Spaller T."/>
            <person name="Winckler T."/>
            <person name="Schaap P."/>
            <person name="Glockner G."/>
        </authorList>
    </citation>
    <scope>NUCLEOTIDE SEQUENCE [LARGE SCALE GENOMIC DNA]</scope>
    <source>
        <strain evidence="4 5">Jena</strain>
    </source>
</reference>
<dbReference type="PANTHER" id="PTHR10695">
    <property type="entry name" value="DEPHOSPHO-COA KINASE-RELATED"/>
    <property type="match status" value="1"/>
</dbReference>
<keyword evidence="3" id="KW-0472">Membrane</keyword>
<dbReference type="SUPFAM" id="SSF52540">
    <property type="entry name" value="P-loop containing nucleoside triphosphate hydrolases"/>
    <property type="match status" value="1"/>
</dbReference>
<keyword evidence="5" id="KW-1185">Reference proteome</keyword>
<dbReference type="InterPro" id="IPR001977">
    <property type="entry name" value="Depp_CoAkinase"/>
</dbReference>
<dbReference type="FunCoup" id="A0A2P6MYI3">
    <property type="interactions" value="115"/>
</dbReference>
<keyword evidence="2" id="KW-0067">ATP-binding</keyword>
<accession>A0A2P6MYI3</accession>
<proteinExistence type="inferred from homology"/>
<evidence type="ECO:0000313" key="4">
    <source>
        <dbReference type="EMBL" id="PRP76738.1"/>
    </source>
</evidence>
<dbReference type="NCBIfam" id="TIGR00152">
    <property type="entry name" value="dephospho-CoA kinase"/>
    <property type="match status" value="1"/>
</dbReference>
<comment type="caution">
    <text evidence="4">The sequence shown here is derived from an EMBL/GenBank/DDBJ whole genome shotgun (WGS) entry which is preliminary data.</text>
</comment>
<keyword evidence="1" id="KW-0547">Nucleotide-binding</keyword>
<dbReference type="GO" id="GO:0004140">
    <property type="term" value="F:dephospho-CoA kinase activity"/>
    <property type="evidence" value="ECO:0007669"/>
    <property type="project" value="InterPro"/>
</dbReference>
<dbReference type="PROSITE" id="PS51219">
    <property type="entry name" value="DPCK"/>
    <property type="match status" value="1"/>
</dbReference>
<gene>
    <name evidence="4" type="ORF">PROFUN_11741</name>
</gene>
<evidence type="ECO:0000256" key="2">
    <source>
        <dbReference type="ARBA" id="ARBA00022840"/>
    </source>
</evidence>
<keyword evidence="3" id="KW-1133">Transmembrane helix</keyword>
<dbReference type="EMBL" id="MDYQ01000304">
    <property type="protein sequence ID" value="PRP76738.1"/>
    <property type="molecule type" value="Genomic_DNA"/>
</dbReference>